<evidence type="ECO:0000313" key="6">
    <source>
        <dbReference type="RefSeq" id="XP_033462353.1"/>
    </source>
</evidence>
<dbReference type="GeneID" id="54362062"/>
<evidence type="ECO:0000256" key="2">
    <source>
        <dbReference type="ARBA" id="ARBA00022801"/>
    </source>
</evidence>
<dbReference type="InterPro" id="IPR029058">
    <property type="entry name" value="AB_hydrolase_fold"/>
</dbReference>
<reference evidence="6" key="3">
    <citation type="submission" date="2025-08" db="UniProtKB">
        <authorList>
            <consortium name="RefSeq"/>
        </authorList>
    </citation>
    <scope>IDENTIFICATION</scope>
    <source>
        <strain evidence="6">CBS 342.82</strain>
    </source>
</reference>
<dbReference type="PANTHER" id="PTHR43918:SF4">
    <property type="entry name" value="CARBOXYLIC ESTER HYDROLASE"/>
    <property type="match status" value="1"/>
</dbReference>
<dbReference type="InterPro" id="IPR019826">
    <property type="entry name" value="Carboxylesterase_B_AS"/>
</dbReference>
<protein>
    <recommendedName>
        <fullName evidence="3">Carboxylic ester hydrolase</fullName>
        <ecNumber evidence="3">3.1.1.-</ecNumber>
    </recommendedName>
</protein>
<dbReference type="Gene3D" id="3.40.50.1820">
    <property type="entry name" value="alpha/beta hydrolase"/>
    <property type="match status" value="1"/>
</dbReference>
<dbReference type="PROSITE" id="PS00122">
    <property type="entry name" value="CARBOXYLESTERASE_B_1"/>
    <property type="match status" value="1"/>
</dbReference>
<keyword evidence="2 3" id="KW-0378">Hydrolase</keyword>
<feature type="signal peptide" evidence="3">
    <location>
        <begin position="1"/>
        <end position="20"/>
    </location>
</feature>
<reference evidence="6" key="2">
    <citation type="submission" date="2020-04" db="EMBL/GenBank/DDBJ databases">
        <authorList>
            <consortium name="NCBI Genome Project"/>
        </authorList>
    </citation>
    <scope>NUCLEOTIDE SEQUENCE</scope>
    <source>
        <strain evidence="6">CBS 342.82</strain>
    </source>
</reference>
<feature type="domain" description="Carboxylesterase type B" evidence="4">
    <location>
        <begin position="32"/>
        <end position="541"/>
    </location>
</feature>
<dbReference type="EC" id="3.1.1.-" evidence="3"/>
<feature type="chain" id="PRO_5027156606" description="Carboxylic ester hydrolase" evidence="3">
    <location>
        <begin position="21"/>
        <end position="577"/>
    </location>
</feature>
<reference evidence="6" key="1">
    <citation type="submission" date="2020-01" db="EMBL/GenBank/DDBJ databases">
        <authorList>
            <consortium name="DOE Joint Genome Institute"/>
            <person name="Haridas S."/>
            <person name="Albert R."/>
            <person name="Binder M."/>
            <person name="Bloem J."/>
            <person name="Labutti K."/>
            <person name="Salamov A."/>
            <person name="Andreopoulos B."/>
            <person name="Baker S.E."/>
            <person name="Barry K."/>
            <person name="Bills G."/>
            <person name="Bluhm B.H."/>
            <person name="Cannon C."/>
            <person name="Castanera R."/>
            <person name="Culley D.E."/>
            <person name="Daum C."/>
            <person name="Ezra D."/>
            <person name="Gonzalez J.B."/>
            <person name="Henrissat B."/>
            <person name="Kuo A."/>
            <person name="Liang C."/>
            <person name="Lipzen A."/>
            <person name="Lutzoni F."/>
            <person name="Magnuson J."/>
            <person name="Mondo S."/>
            <person name="Nolan M."/>
            <person name="Ohm R."/>
            <person name="Pangilinan J."/>
            <person name="Park H.-J."/>
            <person name="Ramirez L."/>
            <person name="Alfaro M."/>
            <person name="Sun H."/>
            <person name="Tritt A."/>
            <person name="Yoshinaga Y."/>
            <person name="Zwiers L.-H."/>
            <person name="Turgeon B.G."/>
            <person name="Goodwin S.B."/>
            <person name="Spatafora J.W."/>
            <person name="Crous P.W."/>
            <person name="Grigoriev I.V."/>
        </authorList>
    </citation>
    <scope>NUCLEOTIDE SEQUENCE</scope>
    <source>
        <strain evidence="6">CBS 342.82</strain>
    </source>
</reference>
<keyword evidence="3" id="KW-0732">Signal</keyword>
<sequence length="577" mass="62180">MLNPIAACLVLLLSATSVTAHNYGNVSSSIVPTVTVKNGSYYGRYDPSYGTENFLGMPFAQPPVGNFRFRVPQSLNTSWSGVRNATEFGYECIGYGGDTVAAGNRVSEDCLTINVIKTHGSGNDLPVVVWIHGGGLVMGGAADPRYNQSFMVQQAALAGTPILAVSINYRLSAWGFIYGKEFQESGNTNLGFRDQRLALHWIQENIAAFGGDPNKVTIMGESAGGWSVGVQLLAYNGRDDKLFARAISESGSIGFVAPYGTFESWAPIIANISAGVGCQNSTHLLDCLRAVPVQQLNAVINSTATVGAVYFANIDGDLVTKAAATQLQEGNFVRVPFLLGTNTDEGTSFGPKGVNTSEQFLAYARSGTRALLLDNTTANDIAILYPDIPAIGIPATIKGRASSSLGLQFKRTAAVAGDLIMQAPRRLMSEAWARFNTTAYTYRFNVVVNGVPYTSGSPHFQEVAFVFYNTMGLGYPATGVPNPLGGPHAETYRRISRLMLRMWISFVVFADPNYGLDNVVEPWPQYTLDAPQNYVFEQNMTSHAEDDVWRAAAIYYVNRLAVARRGRNCTGIAACGS</sequence>
<evidence type="ECO:0000259" key="4">
    <source>
        <dbReference type="Pfam" id="PF00135"/>
    </source>
</evidence>
<accession>A0A6J3MEN5</accession>
<dbReference type="InterPro" id="IPR002018">
    <property type="entry name" value="CarbesteraseB"/>
</dbReference>
<dbReference type="RefSeq" id="XP_033462353.1">
    <property type="nucleotide sequence ID" value="XM_033604262.1"/>
</dbReference>
<gene>
    <name evidence="6" type="ORF">K489DRAFT_377868</name>
</gene>
<comment type="similarity">
    <text evidence="1 3">Belongs to the type-B carboxylesterase/lipase family.</text>
</comment>
<evidence type="ECO:0000256" key="3">
    <source>
        <dbReference type="RuleBase" id="RU361235"/>
    </source>
</evidence>
<dbReference type="Proteomes" id="UP000504637">
    <property type="component" value="Unplaced"/>
</dbReference>
<dbReference type="Pfam" id="PF00135">
    <property type="entry name" value="COesterase"/>
    <property type="match status" value="1"/>
</dbReference>
<dbReference type="OrthoDB" id="408631at2759"/>
<dbReference type="SUPFAM" id="SSF53474">
    <property type="entry name" value="alpha/beta-Hydrolases"/>
    <property type="match status" value="1"/>
</dbReference>
<dbReference type="GO" id="GO:0052689">
    <property type="term" value="F:carboxylic ester hydrolase activity"/>
    <property type="evidence" value="ECO:0007669"/>
    <property type="project" value="TreeGrafter"/>
</dbReference>
<name>A0A6J3MEN5_9PEZI</name>
<proteinExistence type="inferred from homology"/>
<dbReference type="InterPro" id="IPR050654">
    <property type="entry name" value="AChE-related_enzymes"/>
</dbReference>
<dbReference type="PANTHER" id="PTHR43918">
    <property type="entry name" value="ACETYLCHOLINESTERASE"/>
    <property type="match status" value="1"/>
</dbReference>
<evidence type="ECO:0000256" key="1">
    <source>
        <dbReference type="ARBA" id="ARBA00005964"/>
    </source>
</evidence>
<keyword evidence="5" id="KW-1185">Reference proteome</keyword>
<organism evidence="6">
    <name type="scientific">Dissoconium aciculare CBS 342.82</name>
    <dbReference type="NCBI Taxonomy" id="1314786"/>
    <lineage>
        <taxon>Eukaryota</taxon>
        <taxon>Fungi</taxon>
        <taxon>Dikarya</taxon>
        <taxon>Ascomycota</taxon>
        <taxon>Pezizomycotina</taxon>
        <taxon>Dothideomycetes</taxon>
        <taxon>Dothideomycetidae</taxon>
        <taxon>Mycosphaerellales</taxon>
        <taxon>Dissoconiaceae</taxon>
        <taxon>Dissoconium</taxon>
    </lineage>
</organism>
<dbReference type="AlphaFoldDB" id="A0A6J3MEN5"/>
<evidence type="ECO:0000313" key="5">
    <source>
        <dbReference type="Proteomes" id="UP000504637"/>
    </source>
</evidence>